<name>A0A132MI53_9ACTN</name>
<evidence type="ECO:0000313" key="3">
    <source>
        <dbReference type="EMBL" id="KWX07831.1"/>
    </source>
</evidence>
<reference evidence="2 5" key="2">
    <citation type="submission" date="2015-02" db="EMBL/GenBank/DDBJ databases">
        <title>Physiological reanalysis, assessment of diazotrophy, and genome sequences of multiple isolates of Streptomyces thermoautotrophicus.</title>
        <authorList>
            <person name="MacKellar D.C."/>
            <person name="Lieber L."/>
            <person name="Norman J."/>
            <person name="Bolger A."/>
            <person name="Tobin C."/>
            <person name="Murray J.W."/>
            <person name="Prell J."/>
        </authorList>
    </citation>
    <scope>NUCLEOTIDE SEQUENCE [LARGE SCALE GENOMIC DNA]</scope>
    <source>
        <strain evidence="2 5">UBT1</strain>
    </source>
</reference>
<dbReference type="Pfam" id="PF22400">
    <property type="entry name" value="DUF6980"/>
    <property type="match status" value="1"/>
</dbReference>
<dbReference type="Proteomes" id="UP000070598">
    <property type="component" value="Unassembled WGS sequence"/>
</dbReference>
<dbReference type="AlphaFoldDB" id="A0A132MI53"/>
<feature type="domain" description="DUF6980" evidence="1">
    <location>
        <begin position="7"/>
        <end position="94"/>
    </location>
</feature>
<accession>A0A132MI53</accession>
<dbReference type="EMBL" id="JYIJ01000019">
    <property type="protein sequence ID" value="KWW97473.1"/>
    <property type="molecule type" value="Genomic_DNA"/>
</dbReference>
<organism evidence="2 5">
    <name type="scientific">Carbonactinospora thermoautotrophica</name>
    <dbReference type="NCBI Taxonomy" id="1469144"/>
    <lineage>
        <taxon>Bacteria</taxon>
        <taxon>Bacillati</taxon>
        <taxon>Actinomycetota</taxon>
        <taxon>Actinomycetes</taxon>
        <taxon>Kitasatosporales</taxon>
        <taxon>Carbonactinosporaceae</taxon>
        <taxon>Carbonactinospora</taxon>
    </lineage>
</organism>
<protein>
    <recommendedName>
        <fullName evidence="1">DUF6980 domain-containing protein</fullName>
    </recommendedName>
</protein>
<proteinExistence type="predicted"/>
<gene>
    <name evidence="2" type="ORF">TH66_17705</name>
    <name evidence="3" type="ORF">TR74_17470</name>
</gene>
<evidence type="ECO:0000259" key="1">
    <source>
        <dbReference type="Pfam" id="PF22400"/>
    </source>
</evidence>
<dbReference type="PATRIC" id="fig|1469144.8.peg.92"/>
<dbReference type="EMBL" id="JYIK01001032">
    <property type="protein sequence ID" value="KWX07831.1"/>
    <property type="molecule type" value="Genomic_DNA"/>
</dbReference>
<sequence length="98" mass="11824">MTVSKDHDQCCDQMADAIADEGLHLCYLPKYREWGIDHRDELSFKQIRYCPWCGRKLPSDLWDEWRTRVEQLGLDPWDDRDKIPEAFHSDRWWKEAGL</sequence>
<dbReference type="Proteomes" id="UP000070659">
    <property type="component" value="Unassembled WGS sequence"/>
</dbReference>
<comment type="caution">
    <text evidence="2">The sequence shown here is derived from an EMBL/GenBank/DDBJ whole genome shotgun (WGS) entry which is preliminary data.</text>
</comment>
<dbReference type="RefSeq" id="WP_158009862.1">
    <property type="nucleotide sequence ID" value="NZ_CP171739.1"/>
</dbReference>
<evidence type="ECO:0000313" key="4">
    <source>
        <dbReference type="Proteomes" id="UP000070598"/>
    </source>
</evidence>
<evidence type="ECO:0000313" key="2">
    <source>
        <dbReference type="EMBL" id="KWW97473.1"/>
    </source>
</evidence>
<dbReference type="InterPro" id="IPR053918">
    <property type="entry name" value="DUF6980"/>
</dbReference>
<reference evidence="4" key="1">
    <citation type="submission" date="2015-02" db="EMBL/GenBank/DDBJ databases">
        <title>Physiological reanalysis, assessment of diazotrophy, and genome sequences of multiple isolates of Streptomyces thermoautotrophicus.</title>
        <authorList>
            <person name="MacKellar D.C."/>
            <person name="Lieber L."/>
            <person name="Norman J."/>
            <person name="Bolger A."/>
            <person name="Tobin C."/>
            <person name="Murray J.W."/>
            <person name="Friesen M."/>
            <person name="Prell J."/>
        </authorList>
    </citation>
    <scope>NUCLEOTIDE SEQUENCE [LARGE SCALE GENOMIC DNA]</scope>
    <source>
        <strain evidence="4">UBT1</strain>
    </source>
</reference>
<evidence type="ECO:0000313" key="5">
    <source>
        <dbReference type="Proteomes" id="UP000070659"/>
    </source>
</evidence>